<keyword evidence="3" id="KW-0804">Transcription</keyword>
<organism evidence="5 6">
    <name type="scientific">Acidocella aquatica</name>
    <dbReference type="NCBI Taxonomy" id="1922313"/>
    <lineage>
        <taxon>Bacteria</taxon>
        <taxon>Pseudomonadati</taxon>
        <taxon>Pseudomonadota</taxon>
        <taxon>Alphaproteobacteria</taxon>
        <taxon>Acetobacterales</taxon>
        <taxon>Acidocellaceae</taxon>
        <taxon>Acidocella</taxon>
    </lineage>
</organism>
<name>A0ABQ6A5A6_9PROT</name>
<sequence>MNIDVMPSGNAKAPKHTMARSLVEAAYETIRHEILNGTLQPGTKLRFEMLRKRFGFGASTLREALTRLVGEALVTSEEQRGFKVAPVSLEDLADLTRTRKFVELEALRESIRLGDDAWEGRVVAAFHRLSKTEARLSAQPELMQDEFEQRNREFHLALISACPSRWLHHLHGILYQQSERYRRISLLNRVVSRDVHAEHKSVFDAAMARDVDLACRLEGEHIDRTLAVMSKVLPLEAAI</sequence>
<keyword evidence="2" id="KW-0238">DNA-binding</keyword>
<dbReference type="Pfam" id="PF07729">
    <property type="entry name" value="FCD"/>
    <property type="match status" value="1"/>
</dbReference>
<dbReference type="EMBL" id="BSOS01000049">
    <property type="protein sequence ID" value="GLR67031.1"/>
    <property type="molecule type" value="Genomic_DNA"/>
</dbReference>
<comment type="caution">
    <text evidence="5">The sequence shown here is derived from an EMBL/GenBank/DDBJ whole genome shotgun (WGS) entry which is preliminary data.</text>
</comment>
<dbReference type="InterPro" id="IPR011711">
    <property type="entry name" value="GntR_C"/>
</dbReference>
<feature type="domain" description="HTH gntR-type" evidence="4">
    <location>
        <begin position="20"/>
        <end position="87"/>
    </location>
</feature>
<evidence type="ECO:0000256" key="1">
    <source>
        <dbReference type="ARBA" id="ARBA00023015"/>
    </source>
</evidence>
<accession>A0ABQ6A5A6</accession>
<dbReference type="SUPFAM" id="SSF46785">
    <property type="entry name" value="Winged helix' DNA-binding domain"/>
    <property type="match status" value="1"/>
</dbReference>
<dbReference type="InterPro" id="IPR000524">
    <property type="entry name" value="Tscrpt_reg_HTH_GntR"/>
</dbReference>
<dbReference type="SMART" id="SM00345">
    <property type="entry name" value="HTH_GNTR"/>
    <property type="match status" value="1"/>
</dbReference>
<dbReference type="InterPro" id="IPR036390">
    <property type="entry name" value="WH_DNA-bd_sf"/>
</dbReference>
<evidence type="ECO:0000313" key="6">
    <source>
        <dbReference type="Proteomes" id="UP001156641"/>
    </source>
</evidence>
<evidence type="ECO:0000256" key="2">
    <source>
        <dbReference type="ARBA" id="ARBA00023125"/>
    </source>
</evidence>
<dbReference type="SMART" id="SM00895">
    <property type="entry name" value="FCD"/>
    <property type="match status" value="1"/>
</dbReference>
<dbReference type="InterPro" id="IPR008920">
    <property type="entry name" value="TF_FadR/GntR_C"/>
</dbReference>
<evidence type="ECO:0000259" key="4">
    <source>
        <dbReference type="PROSITE" id="PS50949"/>
    </source>
</evidence>
<reference evidence="6" key="1">
    <citation type="journal article" date="2019" name="Int. J. Syst. Evol. Microbiol.">
        <title>The Global Catalogue of Microorganisms (GCM) 10K type strain sequencing project: providing services to taxonomists for standard genome sequencing and annotation.</title>
        <authorList>
            <consortium name="The Broad Institute Genomics Platform"/>
            <consortium name="The Broad Institute Genome Sequencing Center for Infectious Disease"/>
            <person name="Wu L."/>
            <person name="Ma J."/>
        </authorList>
    </citation>
    <scope>NUCLEOTIDE SEQUENCE [LARGE SCALE GENOMIC DNA]</scope>
    <source>
        <strain evidence="6">NBRC 112502</strain>
    </source>
</reference>
<keyword evidence="1" id="KW-0805">Transcription regulation</keyword>
<evidence type="ECO:0000256" key="3">
    <source>
        <dbReference type="ARBA" id="ARBA00023163"/>
    </source>
</evidence>
<dbReference type="SUPFAM" id="SSF48008">
    <property type="entry name" value="GntR ligand-binding domain-like"/>
    <property type="match status" value="1"/>
</dbReference>
<proteinExistence type="predicted"/>
<dbReference type="PANTHER" id="PTHR43537">
    <property type="entry name" value="TRANSCRIPTIONAL REGULATOR, GNTR FAMILY"/>
    <property type="match status" value="1"/>
</dbReference>
<evidence type="ECO:0000313" key="5">
    <source>
        <dbReference type="EMBL" id="GLR67031.1"/>
    </source>
</evidence>
<dbReference type="PANTHER" id="PTHR43537:SF20">
    <property type="entry name" value="HTH-TYPE TRANSCRIPTIONAL REPRESSOR GLAR"/>
    <property type="match status" value="1"/>
</dbReference>
<dbReference type="PROSITE" id="PS50949">
    <property type="entry name" value="HTH_GNTR"/>
    <property type="match status" value="1"/>
</dbReference>
<dbReference type="Gene3D" id="1.10.10.10">
    <property type="entry name" value="Winged helix-like DNA-binding domain superfamily/Winged helix DNA-binding domain"/>
    <property type="match status" value="1"/>
</dbReference>
<dbReference type="InterPro" id="IPR036388">
    <property type="entry name" value="WH-like_DNA-bd_sf"/>
</dbReference>
<dbReference type="RefSeq" id="WP_284257742.1">
    <property type="nucleotide sequence ID" value="NZ_BSOS01000049.1"/>
</dbReference>
<dbReference type="Pfam" id="PF00392">
    <property type="entry name" value="GntR"/>
    <property type="match status" value="1"/>
</dbReference>
<dbReference type="Gene3D" id="1.20.120.530">
    <property type="entry name" value="GntR ligand-binding domain-like"/>
    <property type="match status" value="1"/>
</dbReference>
<gene>
    <name evidence="5" type="ORF">GCM10010909_17120</name>
</gene>
<keyword evidence="6" id="KW-1185">Reference proteome</keyword>
<protein>
    <submittedName>
        <fullName evidence="5">GntR family transcriptional regulator</fullName>
    </submittedName>
</protein>
<dbReference type="Proteomes" id="UP001156641">
    <property type="component" value="Unassembled WGS sequence"/>
</dbReference>